<gene>
    <name evidence="2" type="ORF">XM47_07340</name>
</gene>
<dbReference type="RefSeq" id="WP_048691200.1">
    <property type="nucleotide sequence ID" value="NZ_KQ130486.1"/>
</dbReference>
<feature type="chain" id="PRO_5005299086" evidence="1">
    <location>
        <begin position="23"/>
        <end position="136"/>
    </location>
</feature>
<evidence type="ECO:0000313" key="3">
    <source>
        <dbReference type="Proteomes" id="UP000037600"/>
    </source>
</evidence>
<feature type="signal peptide" evidence="1">
    <location>
        <begin position="1"/>
        <end position="22"/>
    </location>
</feature>
<evidence type="ECO:0000256" key="1">
    <source>
        <dbReference type="SAM" id="SignalP"/>
    </source>
</evidence>
<keyword evidence="1" id="KW-0732">Signal</keyword>
<dbReference type="EMBL" id="LAZL01000009">
    <property type="protein sequence ID" value="KMT65803.1"/>
    <property type="molecule type" value="Genomic_DNA"/>
</dbReference>
<keyword evidence="3" id="KW-1185">Reference proteome</keyword>
<dbReference type="AlphaFoldDB" id="A0A0J8GYJ4"/>
<accession>A0A0J8GYJ4</accession>
<evidence type="ECO:0000313" key="2">
    <source>
        <dbReference type="EMBL" id="KMT65803.1"/>
    </source>
</evidence>
<reference evidence="2 3" key="1">
    <citation type="submission" date="2015-04" db="EMBL/GenBank/DDBJ databases">
        <title>Draft Genome Sequence of the Novel Agar-Digesting Marine Bacterium Q1.</title>
        <authorList>
            <person name="Li Y."/>
            <person name="Li D."/>
            <person name="Chen G."/>
            <person name="Du Z."/>
        </authorList>
    </citation>
    <scope>NUCLEOTIDE SEQUENCE [LARGE SCALE GENOMIC DNA]</scope>
    <source>
        <strain evidence="2 3">Q1</strain>
    </source>
</reference>
<name>A0A0J8GYJ4_9ALTE</name>
<protein>
    <submittedName>
        <fullName evidence="2">Uncharacterized protein</fullName>
    </submittedName>
</protein>
<sequence length="136" mass="15719">MKRTICLIILLFVGFQSTNSYLARDNLCKLPVQMGSKLKIKQQQGELGITNFVIKGERKIDMLIEAGYQGFVVDNKLWPEHSEQVNFRIKLNFNGECLIIYPSLVEEVIGSSKPLKFYGFTLMNEKYLYPETILNY</sequence>
<dbReference type="Proteomes" id="UP000037600">
    <property type="component" value="Unassembled WGS sequence"/>
</dbReference>
<proteinExistence type="predicted"/>
<comment type="caution">
    <text evidence="2">The sequence shown here is derived from an EMBL/GenBank/DDBJ whole genome shotgun (WGS) entry which is preliminary data.</text>
</comment>
<organism evidence="2 3">
    <name type="scientific">Catenovulum maritimum</name>
    <dbReference type="NCBI Taxonomy" id="1513271"/>
    <lineage>
        <taxon>Bacteria</taxon>
        <taxon>Pseudomonadati</taxon>
        <taxon>Pseudomonadota</taxon>
        <taxon>Gammaproteobacteria</taxon>
        <taxon>Alteromonadales</taxon>
        <taxon>Alteromonadaceae</taxon>
        <taxon>Catenovulum</taxon>
    </lineage>
</organism>